<evidence type="ECO:0000256" key="1">
    <source>
        <dbReference type="SAM" id="MobiDB-lite"/>
    </source>
</evidence>
<dbReference type="EMBL" id="LT828648">
    <property type="protein sequence ID" value="SLM46466.1"/>
    <property type="molecule type" value="Genomic_DNA"/>
</dbReference>
<keyword evidence="3" id="KW-1185">Reference proteome</keyword>
<name>A0A1W1I0E2_9BACT</name>
<protein>
    <submittedName>
        <fullName evidence="2">Uncharacterized protein</fullName>
    </submittedName>
</protein>
<dbReference type="AlphaFoldDB" id="A0A1W1I0E2"/>
<evidence type="ECO:0000313" key="3">
    <source>
        <dbReference type="Proteomes" id="UP000192042"/>
    </source>
</evidence>
<dbReference type="KEGG" id="nja:NSJP_0294"/>
<proteinExistence type="predicted"/>
<feature type="region of interest" description="Disordered" evidence="1">
    <location>
        <begin position="1"/>
        <end position="27"/>
    </location>
</feature>
<evidence type="ECO:0000313" key="2">
    <source>
        <dbReference type="EMBL" id="SLM46466.1"/>
    </source>
</evidence>
<feature type="compositionally biased region" description="Polar residues" evidence="1">
    <location>
        <begin position="18"/>
        <end position="27"/>
    </location>
</feature>
<gene>
    <name evidence="2" type="ORF">NSJP_0294</name>
</gene>
<reference evidence="2 3" key="1">
    <citation type="submission" date="2017-03" db="EMBL/GenBank/DDBJ databases">
        <authorList>
            <person name="Afonso C.L."/>
            <person name="Miller P.J."/>
            <person name="Scott M.A."/>
            <person name="Spackman E."/>
            <person name="Goraichik I."/>
            <person name="Dimitrov K.M."/>
            <person name="Suarez D.L."/>
            <person name="Swayne D.E."/>
        </authorList>
    </citation>
    <scope>NUCLEOTIDE SEQUENCE [LARGE SCALE GENOMIC DNA]</scope>
    <source>
        <strain evidence="2">Genome sequencing of Nitrospira japonica strain NJ11</strain>
    </source>
</reference>
<organism evidence="2 3">
    <name type="scientific">Nitrospira japonica</name>
    <dbReference type="NCBI Taxonomy" id="1325564"/>
    <lineage>
        <taxon>Bacteria</taxon>
        <taxon>Pseudomonadati</taxon>
        <taxon>Nitrospirota</taxon>
        <taxon>Nitrospiria</taxon>
        <taxon>Nitrospirales</taxon>
        <taxon>Nitrospiraceae</taxon>
        <taxon>Nitrospira</taxon>
    </lineage>
</organism>
<accession>A0A1W1I0E2</accession>
<sequence length="27" mass="3046">MVTLAIGGNAYEKRGDSYGQQSRRYPQ</sequence>
<dbReference type="Proteomes" id="UP000192042">
    <property type="component" value="Chromosome I"/>
</dbReference>